<evidence type="ECO:0000313" key="3">
    <source>
        <dbReference type="Proteomes" id="UP000233837"/>
    </source>
</evidence>
<name>A0A2I0X6P2_9ASPA</name>
<dbReference type="EMBL" id="KZ502094">
    <property type="protein sequence ID" value="PKU83566.1"/>
    <property type="molecule type" value="Genomic_DNA"/>
</dbReference>
<accession>A0A2I0X6P2</accession>
<evidence type="ECO:0000256" key="1">
    <source>
        <dbReference type="SAM" id="MobiDB-lite"/>
    </source>
</evidence>
<reference evidence="2 3" key="1">
    <citation type="journal article" date="2016" name="Sci. Rep.">
        <title>The Dendrobium catenatum Lindl. genome sequence provides insights into polysaccharide synthase, floral development and adaptive evolution.</title>
        <authorList>
            <person name="Zhang G.Q."/>
            <person name="Xu Q."/>
            <person name="Bian C."/>
            <person name="Tsai W.C."/>
            <person name="Yeh C.M."/>
            <person name="Liu K.W."/>
            <person name="Yoshida K."/>
            <person name="Zhang L.S."/>
            <person name="Chang S.B."/>
            <person name="Chen F."/>
            <person name="Shi Y."/>
            <person name="Su Y.Y."/>
            <person name="Zhang Y.Q."/>
            <person name="Chen L.J."/>
            <person name="Yin Y."/>
            <person name="Lin M."/>
            <person name="Huang H."/>
            <person name="Deng H."/>
            <person name="Wang Z.W."/>
            <person name="Zhu S.L."/>
            <person name="Zhao X."/>
            <person name="Deng C."/>
            <person name="Niu S.C."/>
            <person name="Huang J."/>
            <person name="Wang M."/>
            <person name="Liu G.H."/>
            <person name="Yang H.J."/>
            <person name="Xiao X.J."/>
            <person name="Hsiao Y.Y."/>
            <person name="Wu W.L."/>
            <person name="Chen Y.Y."/>
            <person name="Mitsuda N."/>
            <person name="Ohme-Takagi M."/>
            <person name="Luo Y.B."/>
            <person name="Van de Peer Y."/>
            <person name="Liu Z.J."/>
        </authorList>
    </citation>
    <scope>NUCLEOTIDE SEQUENCE [LARGE SCALE GENOMIC DNA]</scope>
    <source>
        <tissue evidence="2">The whole plant</tissue>
    </source>
</reference>
<feature type="compositionally biased region" description="Polar residues" evidence="1">
    <location>
        <begin position="39"/>
        <end position="64"/>
    </location>
</feature>
<protein>
    <submittedName>
        <fullName evidence="2">Uncharacterized protein</fullName>
    </submittedName>
</protein>
<dbReference type="AlphaFoldDB" id="A0A2I0X6P2"/>
<gene>
    <name evidence="2" type="ORF">MA16_Dca008253</name>
</gene>
<proteinExistence type="predicted"/>
<dbReference type="Proteomes" id="UP000233837">
    <property type="component" value="Unassembled WGS sequence"/>
</dbReference>
<feature type="region of interest" description="Disordered" evidence="1">
    <location>
        <begin position="32"/>
        <end position="64"/>
    </location>
</feature>
<evidence type="ECO:0000313" key="2">
    <source>
        <dbReference type="EMBL" id="PKU83566.1"/>
    </source>
</evidence>
<organism evidence="2 3">
    <name type="scientific">Dendrobium catenatum</name>
    <dbReference type="NCBI Taxonomy" id="906689"/>
    <lineage>
        <taxon>Eukaryota</taxon>
        <taxon>Viridiplantae</taxon>
        <taxon>Streptophyta</taxon>
        <taxon>Embryophyta</taxon>
        <taxon>Tracheophyta</taxon>
        <taxon>Spermatophyta</taxon>
        <taxon>Magnoliopsida</taxon>
        <taxon>Liliopsida</taxon>
        <taxon>Asparagales</taxon>
        <taxon>Orchidaceae</taxon>
        <taxon>Epidendroideae</taxon>
        <taxon>Malaxideae</taxon>
        <taxon>Dendrobiinae</taxon>
        <taxon>Dendrobium</taxon>
    </lineage>
</organism>
<reference evidence="2 3" key="2">
    <citation type="journal article" date="2017" name="Nature">
        <title>The Apostasia genome and the evolution of orchids.</title>
        <authorList>
            <person name="Zhang G.Q."/>
            <person name="Liu K.W."/>
            <person name="Li Z."/>
            <person name="Lohaus R."/>
            <person name="Hsiao Y.Y."/>
            <person name="Niu S.C."/>
            <person name="Wang J.Y."/>
            <person name="Lin Y.C."/>
            <person name="Xu Q."/>
            <person name="Chen L.J."/>
            <person name="Yoshida K."/>
            <person name="Fujiwara S."/>
            <person name="Wang Z.W."/>
            <person name="Zhang Y.Q."/>
            <person name="Mitsuda N."/>
            <person name="Wang M."/>
            <person name="Liu G.H."/>
            <person name="Pecoraro L."/>
            <person name="Huang H.X."/>
            <person name="Xiao X.J."/>
            <person name="Lin M."/>
            <person name="Wu X.Y."/>
            <person name="Wu W.L."/>
            <person name="Chen Y.Y."/>
            <person name="Chang S.B."/>
            <person name="Sakamoto S."/>
            <person name="Ohme-Takagi M."/>
            <person name="Yagi M."/>
            <person name="Zeng S.J."/>
            <person name="Shen C.Y."/>
            <person name="Yeh C.M."/>
            <person name="Luo Y.B."/>
            <person name="Tsai W.C."/>
            <person name="Van de Peer Y."/>
            <person name="Liu Z.J."/>
        </authorList>
    </citation>
    <scope>NUCLEOTIDE SEQUENCE [LARGE SCALE GENOMIC DNA]</scope>
    <source>
        <tissue evidence="2">The whole plant</tissue>
    </source>
</reference>
<keyword evidence="3" id="KW-1185">Reference proteome</keyword>
<sequence>MSLNQGLKVLLEGSNSNLSYQTDSDFDELILESKGLDETNPTSPRSQNFDITKSSKWPTNGARS</sequence>